<dbReference type="InterPro" id="IPR051276">
    <property type="entry name" value="Saccharopine_DH-like_oxidrdct"/>
</dbReference>
<dbReference type="SUPFAM" id="SSF51735">
    <property type="entry name" value="NAD(P)-binding Rossmann-fold domains"/>
    <property type="match status" value="1"/>
</dbReference>
<dbReference type="FunFam" id="3.40.50.720:FF:000178">
    <property type="entry name" value="Saccharopine dehydrogenase-like oxidoreductase"/>
    <property type="match status" value="1"/>
</dbReference>
<dbReference type="GO" id="GO:0005739">
    <property type="term" value="C:mitochondrion"/>
    <property type="evidence" value="ECO:0007669"/>
    <property type="project" value="TreeGrafter"/>
</dbReference>
<feature type="transmembrane region" description="Helical" evidence="2">
    <location>
        <begin position="276"/>
        <end position="298"/>
    </location>
</feature>
<keyword evidence="2" id="KW-0812">Transmembrane</keyword>
<dbReference type="GO" id="GO:0009247">
    <property type="term" value="P:glycolipid biosynthetic process"/>
    <property type="evidence" value="ECO:0007669"/>
    <property type="project" value="TreeGrafter"/>
</dbReference>
<protein>
    <submittedName>
        <fullName evidence="4">Saccharopine dehydrogenase NADP binding domain</fullName>
    </submittedName>
</protein>
<evidence type="ECO:0000256" key="2">
    <source>
        <dbReference type="SAM" id="Phobius"/>
    </source>
</evidence>
<dbReference type="Proteomes" id="UP001458880">
    <property type="component" value="Unassembled WGS sequence"/>
</dbReference>
<dbReference type="GO" id="GO:0005811">
    <property type="term" value="C:lipid droplet"/>
    <property type="evidence" value="ECO:0007669"/>
    <property type="project" value="TreeGrafter"/>
</dbReference>
<evidence type="ECO:0000256" key="1">
    <source>
        <dbReference type="ARBA" id="ARBA00038048"/>
    </source>
</evidence>
<dbReference type="GO" id="GO:0005886">
    <property type="term" value="C:plasma membrane"/>
    <property type="evidence" value="ECO:0007669"/>
    <property type="project" value="TreeGrafter"/>
</dbReference>
<comment type="similarity">
    <text evidence="1">Belongs to the saccharopine dehydrogenase family.</text>
</comment>
<dbReference type="Pfam" id="PF03435">
    <property type="entry name" value="Sacchrp_dh_NADP"/>
    <property type="match status" value="1"/>
</dbReference>
<organism evidence="4 5">
    <name type="scientific">Popillia japonica</name>
    <name type="common">Japanese beetle</name>
    <dbReference type="NCBI Taxonomy" id="7064"/>
    <lineage>
        <taxon>Eukaryota</taxon>
        <taxon>Metazoa</taxon>
        <taxon>Ecdysozoa</taxon>
        <taxon>Arthropoda</taxon>
        <taxon>Hexapoda</taxon>
        <taxon>Insecta</taxon>
        <taxon>Pterygota</taxon>
        <taxon>Neoptera</taxon>
        <taxon>Endopterygota</taxon>
        <taxon>Coleoptera</taxon>
        <taxon>Polyphaga</taxon>
        <taxon>Scarabaeiformia</taxon>
        <taxon>Scarabaeidae</taxon>
        <taxon>Rutelinae</taxon>
        <taxon>Popillia</taxon>
    </lineage>
</organism>
<keyword evidence="2" id="KW-1133">Transmembrane helix</keyword>
<dbReference type="InterPro" id="IPR005097">
    <property type="entry name" value="Sacchrp_dh_NADP-bd"/>
</dbReference>
<keyword evidence="2" id="KW-0472">Membrane</keyword>
<accession>A0AAW1M1S3</accession>
<name>A0AAW1M1S3_POPJA</name>
<dbReference type="InterPro" id="IPR036291">
    <property type="entry name" value="NAD(P)-bd_dom_sf"/>
</dbReference>
<evidence type="ECO:0000259" key="3">
    <source>
        <dbReference type="Pfam" id="PF03435"/>
    </source>
</evidence>
<dbReference type="Gene3D" id="3.40.50.720">
    <property type="entry name" value="NAD(P)-binding Rossmann-like Domain"/>
    <property type="match status" value="1"/>
</dbReference>
<evidence type="ECO:0000313" key="4">
    <source>
        <dbReference type="EMBL" id="KAK9739781.1"/>
    </source>
</evidence>
<sequence>MSNQPRLLDVIIFGATGFTGKPTIPQLTKLIKSENLSLTWGVAGRSEEKLKKALLEMQQKTGEDYSNIPVILADIKDPESIEKMTASARIIINAVGPYRFYGEQVIAACVKTGTHHVDVSGEPQFMDLMQLKYHEAAQAKGIYLVSACGFDSIPADMGVIFLQKNFEGTLNSVETFLYTTEEGGPYPGADIHYTTYESAVHGLANWSELPGLRKKLYPNRLPMFKPKAPLKQSIFKNKYINRWCTLFPSADRSMCFKTQRYMYETYKKRPAQVNCYIAYNGLLHLMATLIFGAIVMMFSKFSFTRNLLLKYPSFFTYGMATHEGPTEEKQENTFFHFLLVGEGWPETQLEPTDEFSTPPEKRLLAKVSGRNPGYGATCLMLAMSAVMILTEGHKLPPSGGYYPPGAAFANTSMIEKLNRHGVKFEINPDLKS</sequence>
<comment type="caution">
    <text evidence="4">The sequence shown here is derived from an EMBL/GenBank/DDBJ whole genome shotgun (WGS) entry which is preliminary data.</text>
</comment>
<keyword evidence="5" id="KW-1185">Reference proteome</keyword>
<dbReference type="EMBL" id="JASPKY010000071">
    <property type="protein sequence ID" value="KAK9739781.1"/>
    <property type="molecule type" value="Genomic_DNA"/>
</dbReference>
<dbReference type="PANTHER" id="PTHR12286:SF5">
    <property type="entry name" value="SACCHAROPINE DEHYDROGENASE-LIKE OXIDOREDUCTASE"/>
    <property type="match status" value="1"/>
</dbReference>
<dbReference type="PANTHER" id="PTHR12286">
    <property type="entry name" value="SACCHAROPINE DEHYDROGENASE-LIKE OXIDOREDUCTASE"/>
    <property type="match status" value="1"/>
</dbReference>
<evidence type="ECO:0000313" key="5">
    <source>
        <dbReference type="Proteomes" id="UP001458880"/>
    </source>
</evidence>
<gene>
    <name evidence="4" type="ORF">QE152_g8768</name>
</gene>
<reference evidence="4 5" key="1">
    <citation type="journal article" date="2024" name="BMC Genomics">
        <title>De novo assembly and annotation of Popillia japonica's genome with initial clues to its potential as an invasive pest.</title>
        <authorList>
            <person name="Cucini C."/>
            <person name="Boschi S."/>
            <person name="Funari R."/>
            <person name="Cardaioli E."/>
            <person name="Iannotti N."/>
            <person name="Marturano G."/>
            <person name="Paoli F."/>
            <person name="Bruttini M."/>
            <person name="Carapelli A."/>
            <person name="Frati F."/>
            <person name="Nardi F."/>
        </authorList>
    </citation>
    <scope>NUCLEOTIDE SEQUENCE [LARGE SCALE GENOMIC DNA]</scope>
    <source>
        <strain evidence="4">DMR45628</strain>
    </source>
</reference>
<dbReference type="AlphaFoldDB" id="A0AAW1M1S3"/>
<feature type="domain" description="Saccharopine dehydrogenase NADP binding" evidence="3">
    <location>
        <begin position="10"/>
        <end position="145"/>
    </location>
</feature>
<proteinExistence type="inferred from homology"/>